<reference evidence="7 8" key="2">
    <citation type="journal article" date="2019" name="Nat. Med.">
        <title>A library of human gut bacterial isolates paired with longitudinal multiomics data enables mechanistic microbiome research.</title>
        <authorList>
            <person name="Poyet M."/>
            <person name="Groussin M."/>
            <person name="Gibbons S.M."/>
            <person name="Avila-Pacheco J."/>
            <person name="Jiang X."/>
            <person name="Kearney S.M."/>
            <person name="Perrotta A.R."/>
            <person name="Berdy B."/>
            <person name="Zhao S."/>
            <person name="Lieberman T.D."/>
            <person name="Swanson P.K."/>
            <person name="Smith M."/>
            <person name="Roesemann S."/>
            <person name="Alexander J.E."/>
            <person name="Rich S.A."/>
            <person name="Livny J."/>
            <person name="Vlamakis H."/>
            <person name="Clish C."/>
            <person name="Bullock K."/>
            <person name="Deik A."/>
            <person name="Scott J."/>
            <person name="Pierce K.A."/>
            <person name="Xavier R.J."/>
            <person name="Alm E.J."/>
        </authorList>
    </citation>
    <scope>NUCLEOTIDE SEQUENCE [LARGE SCALE GENOMIC DNA]</scope>
    <source>
        <strain evidence="5 8">BIOML-A21</strain>
        <strain evidence="4 7">BIOML-A25</strain>
    </source>
</reference>
<dbReference type="EMBL" id="CZBL01000011">
    <property type="protein sequence ID" value="CUQ34215.1"/>
    <property type="molecule type" value="Genomic_DNA"/>
</dbReference>
<sequence>MRRIIYNMMICCAAAWLLAACSKDDDLPGGQTGGNGNSIILDISSGALPVSRATVPAEGAEVAVSHIDVLIFNDTDEKTKVWSDRVNASANETGRITLPVKRSSFTENERYWVYLIANSTHPEKDFENLANLNALKAMTQEDENIHLTGKDIEGVPGTFLMDGIAYPEGNDEPAVAAPVVLYDGSQGNDTRLAVTLRRAAAKVVVTINKGQDVTFDSKGIGYYLRNMPYTTSVVAGADGAAKLRNTAQTSGGYLEWTANKITVTAYMYAHAWDNGSSMEQEVRLVMNIPLTYQKDTDPQLRPDNYYQIPVCNGKALNRNTCYRVTATVNAPGAENPSTPVQLTDLKYTVENWIDETVNVGGGDRPTFLVLNRYDLEMHNKEDDRTSLIFTSSSEVTAQITRVYYIDKFGREQNLEKRYPDNPNDNEWGVSTGYRWRSHGNILITPDKGLNGKLDVHSDLPRNNTIRYIEVRVTNEDGNERTVTIEQYPLEYITNIQGWYSYRDDFKNSDPNPTTYEYVGDKITGIALATRNISSWNGEYRYLTGTDGLFGGPPDGFFVSKVAKLRNDGSGQSDLYEYYYTSNSNRLRESRYSEINGRMYTIVLTGTSSEYTLGRPRMVQDTYHPELMVTDPGQDNAQLVSPSFMIGSCVGEFQVGGGNLKLDGSDNSVRVAREHCAHYVETYKDPKTDRTVTLDDWRLPTEAELKIIFKFQGSKDQDADAIDYRLNGQYYYSASGRFYNEKYTVSGTGVACVRDAYGKKE</sequence>
<organism evidence="3 6">
    <name type="scientific">Bacteroides caccae</name>
    <dbReference type="NCBI Taxonomy" id="47678"/>
    <lineage>
        <taxon>Bacteria</taxon>
        <taxon>Pseudomonadati</taxon>
        <taxon>Bacteroidota</taxon>
        <taxon>Bacteroidia</taxon>
        <taxon>Bacteroidales</taxon>
        <taxon>Bacteroidaceae</taxon>
        <taxon>Bacteroides</taxon>
    </lineage>
</organism>
<reference evidence="3 6" key="1">
    <citation type="submission" date="2015-09" db="EMBL/GenBank/DDBJ databases">
        <authorList>
            <consortium name="Pathogen Informatics"/>
        </authorList>
    </citation>
    <scope>NUCLEOTIDE SEQUENCE [LARGE SCALE GENOMIC DNA]</scope>
    <source>
        <strain evidence="3 6">2789STDY5834946</strain>
    </source>
</reference>
<feature type="domain" description="Major fimbrium tip subunit FimD third Ig-like" evidence="2">
    <location>
        <begin position="370"/>
        <end position="488"/>
    </location>
</feature>
<evidence type="ECO:0000313" key="6">
    <source>
        <dbReference type="Proteomes" id="UP000095725"/>
    </source>
</evidence>
<dbReference type="RefSeq" id="WP_004303990.1">
    <property type="nucleotide sequence ID" value="NZ_CAXKYF010000013.1"/>
</dbReference>
<dbReference type="Pfam" id="PF26306">
    <property type="entry name" value="FimD_3rd"/>
    <property type="match status" value="1"/>
</dbReference>
<dbReference type="AlphaFoldDB" id="A0A174VQR5"/>
<evidence type="ECO:0000313" key="5">
    <source>
        <dbReference type="EMBL" id="KAA5494644.1"/>
    </source>
</evidence>
<dbReference type="Proteomes" id="UP000427825">
    <property type="component" value="Unassembled WGS sequence"/>
</dbReference>
<evidence type="ECO:0000313" key="7">
    <source>
        <dbReference type="Proteomes" id="UP000427825"/>
    </source>
</evidence>
<name>A0A174VQR5_9BACE</name>
<evidence type="ECO:0000313" key="3">
    <source>
        <dbReference type="EMBL" id="CUQ34215.1"/>
    </source>
</evidence>
<dbReference type="PROSITE" id="PS51257">
    <property type="entry name" value="PROKAR_LIPOPROTEIN"/>
    <property type="match status" value="1"/>
</dbReference>
<accession>A0A174VQR5</accession>
<dbReference type="GeneID" id="77847527"/>
<dbReference type="EMBL" id="VVYJ01000001">
    <property type="protein sequence ID" value="KAA5481206.1"/>
    <property type="molecule type" value="Genomic_DNA"/>
</dbReference>
<feature type="chain" id="PRO_5033254578" evidence="1">
    <location>
        <begin position="20"/>
        <end position="760"/>
    </location>
</feature>
<dbReference type="InterPro" id="IPR058822">
    <property type="entry name" value="Ig-like_FimD_3rd"/>
</dbReference>
<dbReference type="EMBL" id="VVYF01000003">
    <property type="protein sequence ID" value="KAA5494644.1"/>
    <property type="molecule type" value="Genomic_DNA"/>
</dbReference>
<protein>
    <submittedName>
        <fullName evidence="3">Major fimbrial subunit protein (FimA)</fullName>
    </submittedName>
</protein>
<gene>
    <name evidence="3" type="ORF">ERS852558_02705</name>
    <name evidence="5" type="ORF">F2Y35_03465</name>
    <name evidence="4" type="ORF">F2Y39_00740</name>
</gene>
<evidence type="ECO:0000313" key="8">
    <source>
        <dbReference type="Proteomes" id="UP000491168"/>
    </source>
</evidence>
<feature type="signal peptide" evidence="1">
    <location>
        <begin position="1"/>
        <end position="19"/>
    </location>
</feature>
<evidence type="ECO:0000313" key="4">
    <source>
        <dbReference type="EMBL" id="KAA5481206.1"/>
    </source>
</evidence>
<dbReference type="Gene3D" id="2.60.40.3690">
    <property type="match status" value="1"/>
</dbReference>
<dbReference type="Proteomes" id="UP000095725">
    <property type="component" value="Unassembled WGS sequence"/>
</dbReference>
<evidence type="ECO:0000256" key="1">
    <source>
        <dbReference type="SAM" id="SignalP"/>
    </source>
</evidence>
<keyword evidence="1" id="KW-0732">Signal</keyword>
<dbReference type="Proteomes" id="UP000491168">
    <property type="component" value="Unassembled WGS sequence"/>
</dbReference>
<proteinExistence type="predicted"/>
<evidence type="ECO:0000259" key="2">
    <source>
        <dbReference type="Pfam" id="PF26306"/>
    </source>
</evidence>